<comment type="caution">
    <text evidence="1">The sequence shown here is derived from an EMBL/GenBank/DDBJ whole genome shotgun (WGS) entry which is preliminary data.</text>
</comment>
<protein>
    <submittedName>
        <fullName evidence="1">Uncharacterized protein</fullName>
    </submittedName>
</protein>
<accession>A0A645GWL3</accession>
<evidence type="ECO:0000313" key="1">
    <source>
        <dbReference type="EMBL" id="MPN30432.1"/>
    </source>
</evidence>
<gene>
    <name evidence="1" type="ORF">SDC9_177903</name>
</gene>
<reference evidence="1" key="1">
    <citation type="submission" date="2019-08" db="EMBL/GenBank/DDBJ databases">
        <authorList>
            <person name="Kucharzyk K."/>
            <person name="Murdoch R.W."/>
            <person name="Higgins S."/>
            <person name="Loffler F."/>
        </authorList>
    </citation>
    <scope>NUCLEOTIDE SEQUENCE</scope>
</reference>
<sequence>MTDPGQQKLHPAGQVHHPFGEGFEFRVTAVRQQQRAQDGKCVRPGVNEQHVVNAVCG</sequence>
<dbReference type="EMBL" id="VSSQ01081544">
    <property type="protein sequence ID" value="MPN30432.1"/>
    <property type="molecule type" value="Genomic_DNA"/>
</dbReference>
<name>A0A645GWL3_9ZZZZ</name>
<proteinExistence type="predicted"/>
<dbReference type="AlphaFoldDB" id="A0A645GWL3"/>
<organism evidence="1">
    <name type="scientific">bioreactor metagenome</name>
    <dbReference type="NCBI Taxonomy" id="1076179"/>
    <lineage>
        <taxon>unclassified sequences</taxon>
        <taxon>metagenomes</taxon>
        <taxon>ecological metagenomes</taxon>
    </lineage>
</organism>